<keyword evidence="3" id="KW-0862">Zinc</keyword>
<proteinExistence type="inferred from homology"/>
<dbReference type="GO" id="GO:0046872">
    <property type="term" value="F:metal ion binding"/>
    <property type="evidence" value="ECO:0007669"/>
    <property type="project" value="UniProtKB-KW"/>
</dbReference>
<dbReference type="Gene3D" id="2.170.150.70">
    <property type="match status" value="1"/>
</dbReference>
<dbReference type="AlphaFoldDB" id="A0AAV1UUS6"/>
<dbReference type="PROSITE" id="PS51891">
    <property type="entry name" value="CENP_V_GFA"/>
    <property type="match status" value="1"/>
</dbReference>
<feature type="domain" description="CENP-V/GFA" evidence="5">
    <location>
        <begin position="71"/>
        <end position="200"/>
    </location>
</feature>
<gene>
    <name evidence="6" type="ORF">PM001_LOCUS23425</name>
</gene>
<organism evidence="6 7">
    <name type="scientific">Peronospora matthiolae</name>
    <dbReference type="NCBI Taxonomy" id="2874970"/>
    <lineage>
        <taxon>Eukaryota</taxon>
        <taxon>Sar</taxon>
        <taxon>Stramenopiles</taxon>
        <taxon>Oomycota</taxon>
        <taxon>Peronosporomycetes</taxon>
        <taxon>Peronosporales</taxon>
        <taxon>Peronosporaceae</taxon>
        <taxon>Peronospora</taxon>
    </lineage>
</organism>
<name>A0AAV1UUS6_9STRA</name>
<dbReference type="PANTHER" id="PTHR28620:SF1">
    <property type="entry name" value="CENP-V_GFA DOMAIN-CONTAINING PROTEIN"/>
    <property type="match status" value="1"/>
</dbReference>
<dbReference type="Proteomes" id="UP001162060">
    <property type="component" value="Unassembled WGS sequence"/>
</dbReference>
<evidence type="ECO:0000256" key="2">
    <source>
        <dbReference type="ARBA" id="ARBA00022723"/>
    </source>
</evidence>
<evidence type="ECO:0000259" key="5">
    <source>
        <dbReference type="PROSITE" id="PS51891"/>
    </source>
</evidence>
<reference evidence="6" key="1">
    <citation type="submission" date="2024-01" db="EMBL/GenBank/DDBJ databases">
        <authorList>
            <person name="Webb A."/>
        </authorList>
    </citation>
    <scope>NUCLEOTIDE SEQUENCE</scope>
    <source>
        <strain evidence="6">Pm1</strain>
    </source>
</reference>
<evidence type="ECO:0000256" key="1">
    <source>
        <dbReference type="ARBA" id="ARBA00005495"/>
    </source>
</evidence>
<evidence type="ECO:0000313" key="7">
    <source>
        <dbReference type="Proteomes" id="UP001162060"/>
    </source>
</evidence>
<evidence type="ECO:0000313" key="6">
    <source>
        <dbReference type="EMBL" id="CAK7938275.1"/>
    </source>
</evidence>
<dbReference type="InterPro" id="IPR052355">
    <property type="entry name" value="CENP-V-like"/>
</dbReference>
<comment type="caution">
    <text evidence="6">The sequence shown here is derived from an EMBL/GenBank/DDBJ whole genome shotgun (WGS) entry which is preliminary data.</text>
</comment>
<keyword evidence="2" id="KW-0479">Metal-binding</keyword>
<dbReference type="GO" id="GO:0016846">
    <property type="term" value="F:carbon-sulfur lyase activity"/>
    <property type="evidence" value="ECO:0007669"/>
    <property type="project" value="InterPro"/>
</dbReference>
<dbReference type="SUPFAM" id="SSF51316">
    <property type="entry name" value="Mss4-like"/>
    <property type="match status" value="1"/>
</dbReference>
<feature type="compositionally biased region" description="Low complexity" evidence="4">
    <location>
        <begin position="244"/>
        <end position="264"/>
    </location>
</feature>
<dbReference type="PANTHER" id="PTHR28620">
    <property type="entry name" value="CENTROMERE PROTEIN V"/>
    <property type="match status" value="1"/>
</dbReference>
<evidence type="ECO:0000256" key="4">
    <source>
        <dbReference type="SAM" id="MobiDB-lite"/>
    </source>
</evidence>
<evidence type="ECO:0000256" key="3">
    <source>
        <dbReference type="ARBA" id="ARBA00022833"/>
    </source>
</evidence>
<sequence length="293" mass="33430">MTNGGMVREVDRAIGALSTLMLGVGLLLLREVYRSVRTNHDKWERCDLDGGHKDVFYQKKYGMPKLPLFQHRGGCDCGSLRFMVLAPKRVEAFDDSNTFSCKKGRFPFLVIPTSCFEMMESPDVSLYESQTTLCQHVFCATCGVHIFQFDSAQPDCVAVNVYCVEDENFEDMKVVFIPKGSRPLLGRANRQPVPSVQPYRHPLQVQGFNTVREDSDESTSAFQKQMMMWARIDDHEKYREPLSDDTQSSTSTASRTGRFSAASSEDLPSVTKDQLEFYLKRHLDDSRQEQFRV</sequence>
<comment type="similarity">
    <text evidence="1">Belongs to the Gfa family.</text>
</comment>
<dbReference type="InterPro" id="IPR006913">
    <property type="entry name" value="CENP-V/GFA"/>
</dbReference>
<protein>
    <recommendedName>
        <fullName evidence="5">CENP-V/GFA domain-containing protein</fullName>
    </recommendedName>
</protein>
<feature type="region of interest" description="Disordered" evidence="4">
    <location>
        <begin position="240"/>
        <end position="268"/>
    </location>
</feature>
<dbReference type="InterPro" id="IPR011057">
    <property type="entry name" value="Mss4-like_sf"/>
</dbReference>
<accession>A0AAV1UUS6</accession>
<dbReference type="EMBL" id="CAKLBY020000229">
    <property type="protein sequence ID" value="CAK7938275.1"/>
    <property type="molecule type" value="Genomic_DNA"/>
</dbReference>